<dbReference type="RefSeq" id="WP_163192045.1">
    <property type="nucleotide sequence ID" value="NZ_SWNN01000159.1"/>
</dbReference>
<accession>A0A6G4GVF1</accession>
<feature type="coiled-coil region" evidence="1">
    <location>
        <begin position="34"/>
        <end position="122"/>
    </location>
</feature>
<gene>
    <name evidence="2" type="ORF">FDF24_04875</name>
</gene>
<protein>
    <submittedName>
        <fullName evidence="2">Uncharacterized protein</fullName>
    </submittedName>
</protein>
<evidence type="ECO:0000313" key="2">
    <source>
        <dbReference type="EMBL" id="NFT52805.1"/>
    </source>
</evidence>
<organism evidence="2">
    <name type="scientific">Clostridium sporogenes</name>
    <dbReference type="NCBI Taxonomy" id="1509"/>
    <lineage>
        <taxon>Bacteria</taxon>
        <taxon>Bacillati</taxon>
        <taxon>Bacillota</taxon>
        <taxon>Clostridia</taxon>
        <taxon>Eubacteriales</taxon>
        <taxon>Clostridiaceae</taxon>
        <taxon>Clostridium</taxon>
    </lineage>
</organism>
<dbReference type="EMBL" id="SXBL01000004">
    <property type="protein sequence ID" value="NFT52805.1"/>
    <property type="molecule type" value="Genomic_DNA"/>
</dbReference>
<reference evidence="2" key="1">
    <citation type="submission" date="2019-04" db="EMBL/GenBank/DDBJ databases">
        <title>Genome sequencing of Clostridium botulinum Groups I-IV and Clostridium butyricum.</title>
        <authorList>
            <person name="Brunt J."/>
            <person name="Van Vliet A.H.M."/>
            <person name="Stringer S.C."/>
            <person name="Carter A.T."/>
            <person name="Peck M.W."/>
        </authorList>
    </citation>
    <scope>NUCLEOTIDE SEQUENCE</scope>
    <source>
        <strain evidence="2">IFR 18/126</strain>
    </source>
</reference>
<proteinExistence type="predicted"/>
<keyword evidence="1" id="KW-0175">Coiled coil</keyword>
<name>A0A6G4GVF1_CLOSG</name>
<evidence type="ECO:0000256" key="1">
    <source>
        <dbReference type="SAM" id="Coils"/>
    </source>
</evidence>
<dbReference type="AlphaFoldDB" id="A0A6G4GVF1"/>
<sequence length="171" mass="20642">MNKEIFKKTERMLYIYYRNLKEIEKLSYMCCRLEQQKERIKRDIQETNIDLEEESISISYSERVQTSSVTSHCDREIERQITKLENELKLIRKKILKNKARIRQLERETVSINYNLNTLSEESKEFVKLKYKEHRSVPCIAEMMYAGARATAYRKREEILESINQFDKVIS</sequence>
<comment type="caution">
    <text evidence="2">The sequence shown here is derived from an EMBL/GenBank/DDBJ whole genome shotgun (WGS) entry which is preliminary data.</text>
</comment>